<dbReference type="HAMAP" id="MF_01302_B">
    <property type="entry name" value="Ribosomal_uS8_B"/>
    <property type="match status" value="1"/>
</dbReference>
<sequence>MASHDTIGDFLTLLRNASIAGQASCSSRFSKLKAGVASILKDEGYIQDFGIREEGPGHKYIDIALKYVGGQPAIVGIERFSKPGRRLYSGYEEIPKVLGGLGVSILTTSKGILKDRDARRAKVGGEVICKVW</sequence>
<comment type="subunit">
    <text evidence="5 6">Part of the 30S ribosomal subunit. Contacts proteins S5 and S12.</text>
</comment>
<dbReference type="Proteomes" id="UP000642829">
    <property type="component" value="Unassembled WGS sequence"/>
</dbReference>
<dbReference type="RefSeq" id="WP_189516243.1">
    <property type="nucleotide sequence ID" value="NZ_BMXG01000020.1"/>
</dbReference>
<dbReference type="GO" id="GO:0005737">
    <property type="term" value="C:cytoplasm"/>
    <property type="evidence" value="ECO:0007669"/>
    <property type="project" value="UniProtKB-ARBA"/>
</dbReference>
<comment type="caution">
    <text evidence="8">The sequence shown here is derived from an EMBL/GenBank/DDBJ whole genome shotgun (WGS) entry which is preliminary data.</text>
</comment>
<keyword evidence="2 6" id="KW-0689">Ribosomal protein</keyword>
<accession>A0A8J3DDZ8</accession>
<dbReference type="AlphaFoldDB" id="A0A8J3DDZ8"/>
<evidence type="ECO:0000256" key="4">
    <source>
        <dbReference type="ARBA" id="ARBA00035258"/>
    </source>
</evidence>
<dbReference type="GO" id="GO:0019843">
    <property type="term" value="F:rRNA binding"/>
    <property type="evidence" value="ECO:0007669"/>
    <property type="project" value="UniProtKB-UniRule"/>
</dbReference>
<dbReference type="PANTHER" id="PTHR11758">
    <property type="entry name" value="40S RIBOSOMAL PROTEIN S15A"/>
    <property type="match status" value="1"/>
</dbReference>
<evidence type="ECO:0000256" key="1">
    <source>
        <dbReference type="ARBA" id="ARBA00006471"/>
    </source>
</evidence>
<evidence type="ECO:0000256" key="7">
    <source>
        <dbReference type="RuleBase" id="RU003660"/>
    </source>
</evidence>
<evidence type="ECO:0000313" key="8">
    <source>
        <dbReference type="EMBL" id="GHC08886.1"/>
    </source>
</evidence>
<dbReference type="FunFam" id="3.30.1490.10:FF:000001">
    <property type="entry name" value="30S ribosomal protein S8"/>
    <property type="match status" value="1"/>
</dbReference>
<dbReference type="GO" id="GO:0006412">
    <property type="term" value="P:translation"/>
    <property type="evidence" value="ECO:0007669"/>
    <property type="project" value="UniProtKB-UniRule"/>
</dbReference>
<dbReference type="NCBIfam" id="NF001109">
    <property type="entry name" value="PRK00136.1"/>
    <property type="match status" value="1"/>
</dbReference>
<dbReference type="Gene3D" id="3.30.1370.30">
    <property type="match status" value="1"/>
</dbReference>
<keyword evidence="9" id="KW-1185">Reference proteome</keyword>
<dbReference type="InterPro" id="IPR000630">
    <property type="entry name" value="Ribosomal_uS8"/>
</dbReference>
<dbReference type="InterPro" id="IPR047863">
    <property type="entry name" value="Ribosomal_uS8_CS"/>
</dbReference>
<reference evidence="8" key="2">
    <citation type="submission" date="2020-09" db="EMBL/GenBank/DDBJ databases">
        <authorList>
            <person name="Sun Q."/>
            <person name="Kim S."/>
        </authorList>
    </citation>
    <scope>NUCLEOTIDE SEQUENCE</scope>
    <source>
        <strain evidence="8">KCTC 12870</strain>
    </source>
</reference>
<proteinExistence type="inferred from homology"/>
<dbReference type="EMBL" id="BMXG01000020">
    <property type="protein sequence ID" value="GHC08886.1"/>
    <property type="molecule type" value="Genomic_DNA"/>
</dbReference>
<dbReference type="GO" id="GO:1990904">
    <property type="term" value="C:ribonucleoprotein complex"/>
    <property type="evidence" value="ECO:0007669"/>
    <property type="project" value="UniProtKB-KW"/>
</dbReference>
<gene>
    <name evidence="6 8" type="primary">rpsH</name>
    <name evidence="8" type="ORF">GCM10007047_27650</name>
</gene>
<evidence type="ECO:0000256" key="5">
    <source>
        <dbReference type="ARBA" id="ARBA00046740"/>
    </source>
</evidence>
<dbReference type="SUPFAM" id="SSF56047">
    <property type="entry name" value="Ribosomal protein S8"/>
    <property type="match status" value="1"/>
</dbReference>
<protein>
    <recommendedName>
        <fullName evidence="4 6">Small ribosomal subunit protein uS8</fullName>
    </recommendedName>
</protein>
<organism evidence="8 9">
    <name type="scientific">Cerasicoccus arenae</name>
    <dbReference type="NCBI Taxonomy" id="424488"/>
    <lineage>
        <taxon>Bacteria</taxon>
        <taxon>Pseudomonadati</taxon>
        <taxon>Verrucomicrobiota</taxon>
        <taxon>Opitutia</taxon>
        <taxon>Puniceicoccales</taxon>
        <taxon>Cerasicoccaceae</taxon>
        <taxon>Cerasicoccus</taxon>
    </lineage>
</organism>
<comment type="similarity">
    <text evidence="1 6 7">Belongs to the universal ribosomal protein uS8 family.</text>
</comment>
<keyword evidence="6" id="KW-0694">RNA-binding</keyword>
<evidence type="ECO:0000256" key="2">
    <source>
        <dbReference type="ARBA" id="ARBA00022980"/>
    </source>
</evidence>
<dbReference type="Gene3D" id="3.30.1490.10">
    <property type="match status" value="1"/>
</dbReference>
<reference evidence="8" key="1">
    <citation type="journal article" date="2014" name="Int. J. Syst. Evol. Microbiol.">
        <title>Complete genome sequence of Corynebacterium casei LMG S-19264T (=DSM 44701T), isolated from a smear-ripened cheese.</title>
        <authorList>
            <consortium name="US DOE Joint Genome Institute (JGI-PGF)"/>
            <person name="Walter F."/>
            <person name="Albersmeier A."/>
            <person name="Kalinowski J."/>
            <person name="Ruckert C."/>
        </authorList>
    </citation>
    <scope>NUCLEOTIDE SEQUENCE</scope>
    <source>
        <strain evidence="8">KCTC 12870</strain>
    </source>
</reference>
<comment type="function">
    <text evidence="6">One of the primary rRNA binding proteins, it binds directly to 16S rRNA central domain where it helps coordinate assembly of the platform of the 30S subunit.</text>
</comment>
<name>A0A8J3DDZ8_9BACT</name>
<dbReference type="GO" id="GO:0005840">
    <property type="term" value="C:ribosome"/>
    <property type="evidence" value="ECO:0007669"/>
    <property type="project" value="UniProtKB-KW"/>
</dbReference>
<dbReference type="InterPro" id="IPR035987">
    <property type="entry name" value="Ribosomal_uS8_sf"/>
</dbReference>
<dbReference type="GO" id="GO:0003735">
    <property type="term" value="F:structural constituent of ribosome"/>
    <property type="evidence" value="ECO:0007669"/>
    <property type="project" value="InterPro"/>
</dbReference>
<evidence type="ECO:0000313" key="9">
    <source>
        <dbReference type="Proteomes" id="UP000642829"/>
    </source>
</evidence>
<keyword evidence="6" id="KW-0699">rRNA-binding</keyword>
<evidence type="ECO:0000256" key="3">
    <source>
        <dbReference type="ARBA" id="ARBA00023274"/>
    </source>
</evidence>
<keyword evidence="3 6" id="KW-0687">Ribonucleoprotein</keyword>
<dbReference type="PROSITE" id="PS00053">
    <property type="entry name" value="RIBOSOMAL_S8"/>
    <property type="match status" value="1"/>
</dbReference>
<dbReference type="Pfam" id="PF00410">
    <property type="entry name" value="Ribosomal_S8"/>
    <property type="match status" value="1"/>
</dbReference>
<evidence type="ECO:0000256" key="6">
    <source>
        <dbReference type="HAMAP-Rule" id="MF_01302"/>
    </source>
</evidence>